<dbReference type="GO" id="GO:0043025">
    <property type="term" value="C:neuronal cell body"/>
    <property type="evidence" value="ECO:0007669"/>
    <property type="project" value="TreeGrafter"/>
</dbReference>
<dbReference type="Gene3D" id="2.10.70.10">
    <property type="entry name" value="Complement Module, domain 1"/>
    <property type="match status" value="5"/>
</dbReference>
<evidence type="ECO:0000259" key="6">
    <source>
        <dbReference type="PROSITE" id="PS01180"/>
    </source>
</evidence>
<dbReference type="PANTHER" id="PTHR45656">
    <property type="entry name" value="PROTEIN CBR-CLEC-78"/>
    <property type="match status" value="1"/>
</dbReference>
<protein>
    <submittedName>
        <fullName evidence="8">Seizure related 6 homolog a</fullName>
    </submittedName>
</protein>
<dbReference type="CDD" id="cd00041">
    <property type="entry name" value="CUB"/>
    <property type="match status" value="2"/>
</dbReference>
<feature type="domain" description="Sushi" evidence="7">
    <location>
        <begin position="527"/>
        <end position="589"/>
    </location>
</feature>
<dbReference type="Gene3D" id="2.60.120.290">
    <property type="entry name" value="Spermadhesin, CUB domain"/>
    <property type="match status" value="2"/>
</dbReference>
<feature type="domain" description="Sushi" evidence="7">
    <location>
        <begin position="230"/>
        <end position="291"/>
    </location>
</feature>
<dbReference type="AlphaFoldDB" id="A0A8C4QC07"/>
<dbReference type="Pfam" id="PF00084">
    <property type="entry name" value="Sushi"/>
    <property type="match status" value="5"/>
</dbReference>
<dbReference type="InterPro" id="IPR035976">
    <property type="entry name" value="Sushi/SCR/CCP_sf"/>
</dbReference>
<keyword evidence="3 5" id="KW-1015">Disulfide bond</keyword>
<dbReference type="GO" id="GO:0060074">
    <property type="term" value="P:synapse maturation"/>
    <property type="evidence" value="ECO:0007669"/>
    <property type="project" value="TreeGrafter"/>
</dbReference>
<evidence type="ECO:0000256" key="5">
    <source>
        <dbReference type="PROSITE-ProRule" id="PRU00302"/>
    </source>
</evidence>
<dbReference type="PROSITE" id="PS01180">
    <property type="entry name" value="CUB"/>
    <property type="match status" value="2"/>
</dbReference>
<dbReference type="Pfam" id="PF00431">
    <property type="entry name" value="CUB"/>
    <property type="match status" value="2"/>
</dbReference>
<dbReference type="SMART" id="SM00042">
    <property type="entry name" value="CUB"/>
    <property type="match status" value="2"/>
</dbReference>
<keyword evidence="2" id="KW-0677">Repeat</keyword>
<dbReference type="InterPro" id="IPR035914">
    <property type="entry name" value="Sperma_CUB_dom_sf"/>
</dbReference>
<dbReference type="GO" id="GO:0005783">
    <property type="term" value="C:endoplasmic reticulum"/>
    <property type="evidence" value="ECO:0007669"/>
    <property type="project" value="TreeGrafter"/>
</dbReference>
<reference evidence="8" key="2">
    <citation type="submission" date="2025-09" db="UniProtKB">
        <authorList>
            <consortium name="Ensembl"/>
        </authorList>
    </citation>
    <scope>IDENTIFICATION</scope>
</reference>
<feature type="domain" description="Sushi" evidence="7">
    <location>
        <begin position="462"/>
        <end position="524"/>
    </location>
</feature>
<dbReference type="PROSITE" id="PS50923">
    <property type="entry name" value="SUSHI"/>
    <property type="match status" value="5"/>
</dbReference>
<proteinExistence type="predicted"/>
<evidence type="ECO:0000256" key="4">
    <source>
        <dbReference type="PROSITE-ProRule" id="PRU00059"/>
    </source>
</evidence>
<dbReference type="SMART" id="SM00032">
    <property type="entry name" value="CCP"/>
    <property type="match status" value="5"/>
</dbReference>
<organism evidence="8 9">
    <name type="scientific">Eptatretus burgeri</name>
    <name type="common">Inshore hagfish</name>
    <dbReference type="NCBI Taxonomy" id="7764"/>
    <lineage>
        <taxon>Eukaryota</taxon>
        <taxon>Metazoa</taxon>
        <taxon>Chordata</taxon>
        <taxon>Craniata</taxon>
        <taxon>Vertebrata</taxon>
        <taxon>Cyclostomata</taxon>
        <taxon>Myxini</taxon>
        <taxon>Myxiniformes</taxon>
        <taxon>Myxinidae</taxon>
        <taxon>Eptatretinae</taxon>
        <taxon>Eptatretus</taxon>
    </lineage>
</organism>
<dbReference type="CDD" id="cd00033">
    <property type="entry name" value="CCP"/>
    <property type="match status" value="5"/>
</dbReference>
<feature type="disulfide bond" evidence="4">
    <location>
        <begin position="116"/>
        <end position="143"/>
    </location>
</feature>
<dbReference type="GeneTree" id="ENSGT00940000156995"/>
<feature type="domain" description="CUB" evidence="6">
    <location>
        <begin position="116"/>
        <end position="227"/>
    </location>
</feature>
<dbReference type="SUPFAM" id="SSF49854">
    <property type="entry name" value="Spermadhesin, CUB domain"/>
    <property type="match status" value="2"/>
</dbReference>
<keyword evidence="1 5" id="KW-0768">Sushi</keyword>
<feature type="disulfide bond" evidence="5">
    <location>
        <begin position="529"/>
        <end position="572"/>
    </location>
</feature>
<dbReference type="Ensembl" id="ENSEBUT00000013368.1">
    <property type="protein sequence ID" value="ENSEBUP00000012792.1"/>
    <property type="gene ID" value="ENSEBUG00000008109.1"/>
</dbReference>
<sequence length="617" mass="67633">GLGPGSKVTALANQTLLVEGQVVRSFTNQMLVRFRSRRPHHHGSFRFHFQEYRLHCPFPARPTHGRVRVRDPSVGGRALYSCQPGYVLPDGNQYATCLNGTQPAWSQPLPQCHAPCGGIFSTATGGRILSPGYPDGYNGNLSCIWFLTAPPGQRLHVHFERVSLAEDDDRLIISDGSMPTSPLLYDSFRAEFPPGEGLTSSAHSLTIQLYTDGTGNAAGFALRYESFGPGHCYEPYIRFGRFQASDPAFSVGSMVSFSCDPGYSLDQGPSLLYCQDGRGPTWNDTEPLCRALCGGEVTDTEGLVLSPHWPEMYDEGQDCVWGVHAAQGTYLDLVVRASDMLTIYDGEDLSAPVLAQLSGQYHGVHLTSSQPDITLQFQSDPSPHDLGLGFRISFTERMRNDSCPDLPKVSNGWRTPSGNRLPYGASVSYHCYPSYDIEGPEIISCLWDLSWSEPPPSCQKALYCSDPGNVVNAERHVSDPDFPLGSTVRYICASGQILVGSSRLTCRGRVSGPQWSSPPPHCQAVSRACPDPGFPHGGSRHPQEVQRFRGNDIVYFACPVGFHLIGPSILSCLSSYPPSWNGTLPNCKGIPPVRKLHSQSTRYSCSFGIVHFQRMLY</sequence>
<name>A0A8C4QC07_EPTBU</name>
<dbReference type="InterPro" id="IPR051277">
    <property type="entry name" value="SEZ6_CSMD_C4BPB_Regulators"/>
</dbReference>
<dbReference type="GO" id="GO:0090036">
    <property type="term" value="P:regulation of protein kinase C signaling"/>
    <property type="evidence" value="ECO:0007669"/>
    <property type="project" value="TreeGrafter"/>
</dbReference>
<evidence type="ECO:0000313" key="8">
    <source>
        <dbReference type="Ensembl" id="ENSEBUP00000012792.1"/>
    </source>
</evidence>
<evidence type="ECO:0000256" key="3">
    <source>
        <dbReference type="ARBA" id="ARBA00023157"/>
    </source>
</evidence>
<dbReference type="InterPro" id="IPR000859">
    <property type="entry name" value="CUB_dom"/>
</dbReference>
<comment type="caution">
    <text evidence="5">Lacks conserved residue(s) required for the propagation of feature annotation.</text>
</comment>
<dbReference type="Proteomes" id="UP000694388">
    <property type="component" value="Unplaced"/>
</dbReference>
<feature type="disulfide bond" evidence="5">
    <location>
        <begin position="431"/>
        <end position="458"/>
    </location>
</feature>
<dbReference type="GO" id="GO:0043198">
    <property type="term" value="C:dendritic shaft"/>
    <property type="evidence" value="ECO:0007669"/>
    <property type="project" value="TreeGrafter"/>
</dbReference>
<evidence type="ECO:0000256" key="1">
    <source>
        <dbReference type="ARBA" id="ARBA00022659"/>
    </source>
</evidence>
<dbReference type="GO" id="GO:0043197">
    <property type="term" value="C:dendritic spine"/>
    <property type="evidence" value="ECO:0007669"/>
    <property type="project" value="TreeGrafter"/>
</dbReference>
<keyword evidence="9" id="KW-1185">Reference proteome</keyword>
<feature type="domain" description="Sushi" evidence="7">
    <location>
        <begin position="54"/>
        <end position="114"/>
    </location>
</feature>
<reference evidence="8" key="1">
    <citation type="submission" date="2025-08" db="UniProtKB">
        <authorList>
            <consortium name="Ensembl"/>
        </authorList>
    </citation>
    <scope>IDENTIFICATION</scope>
</reference>
<dbReference type="OMA" id="TFFYFES"/>
<dbReference type="InterPro" id="IPR000436">
    <property type="entry name" value="Sushi_SCR_CCP_dom"/>
</dbReference>
<dbReference type="SUPFAM" id="SSF57535">
    <property type="entry name" value="Complement control module/SCR domain"/>
    <property type="match status" value="5"/>
</dbReference>
<evidence type="ECO:0000256" key="2">
    <source>
        <dbReference type="ARBA" id="ARBA00022737"/>
    </source>
</evidence>
<evidence type="ECO:0000259" key="7">
    <source>
        <dbReference type="PROSITE" id="PS50923"/>
    </source>
</evidence>
<dbReference type="PANTHER" id="PTHR45656:SF1">
    <property type="entry name" value="SEIZURE PROTEIN 6 HOMOLOG"/>
    <property type="match status" value="1"/>
</dbReference>
<feature type="domain" description="Sushi" evidence="7">
    <location>
        <begin position="401"/>
        <end position="460"/>
    </location>
</feature>
<evidence type="ECO:0000313" key="9">
    <source>
        <dbReference type="Proteomes" id="UP000694388"/>
    </source>
</evidence>
<accession>A0A8C4QC07</accession>
<dbReference type="GO" id="GO:0050773">
    <property type="term" value="P:regulation of dendrite development"/>
    <property type="evidence" value="ECO:0007669"/>
    <property type="project" value="TreeGrafter"/>
</dbReference>
<feature type="domain" description="CUB" evidence="6">
    <location>
        <begin position="293"/>
        <end position="397"/>
    </location>
</feature>